<organism evidence="2 3">
    <name type="scientific">Rhizoctonia solani</name>
    <dbReference type="NCBI Taxonomy" id="456999"/>
    <lineage>
        <taxon>Eukaryota</taxon>
        <taxon>Fungi</taxon>
        <taxon>Dikarya</taxon>
        <taxon>Basidiomycota</taxon>
        <taxon>Agaricomycotina</taxon>
        <taxon>Agaricomycetes</taxon>
        <taxon>Cantharellales</taxon>
        <taxon>Ceratobasidiaceae</taxon>
        <taxon>Rhizoctonia</taxon>
    </lineage>
</organism>
<dbReference type="GO" id="GO:0051118">
    <property type="term" value="F:glucan endo-1,3-alpha-glucosidase activity"/>
    <property type="evidence" value="ECO:0007669"/>
    <property type="project" value="InterPro"/>
</dbReference>
<accession>A0A8H2XJ00</accession>
<feature type="chain" id="PRO_5034302608" description="Glucan endo-1,3-alpha-glucosidase agn1" evidence="1">
    <location>
        <begin position="18"/>
        <end position="515"/>
    </location>
</feature>
<dbReference type="EMBL" id="CAJMWZ010000758">
    <property type="protein sequence ID" value="CAE6425224.1"/>
    <property type="molecule type" value="Genomic_DNA"/>
</dbReference>
<comment type="caution">
    <text evidence="2">The sequence shown here is derived from an EMBL/GenBank/DDBJ whole genome shotgun (WGS) entry which is preliminary data.</text>
</comment>
<evidence type="ECO:0000313" key="2">
    <source>
        <dbReference type="EMBL" id="CAE6425224.1"/>
    </source>
</evidence>
<reference evidence="2" key="1">
    <citation type="submission" date="2021-01" db="EMBL/GenBank/DDBJ databases">
        <authorList>
            <person name="Kaushik A."/>
        </authorList>
    </citation>
    <scope>NUCLEOTIDE SEQUENCE</scope>
    <source>
        <strain evidence="2">Type strain: AG8-Rh-89/</strain>
    </source>
</reference>
<feature type="signal peptide" evidence="1">
    <location>
        <begin position="1"/>
        <end position="17"/>
    </location>
</feature>
<evidence type="ECO:0000256" key="1">
    <source>
        <dbReference type="SAM" id="SignalP"/>
    </source>
</evidence>
<evidence type="ECO:0000313" key="3">
    <source>
        <dbReference type="Proteomes" id="UP000663850"/>
    </source>
</evidence>
<protein>
    <recommendedName>
        <fullName evidence="4">Glucan endo-1,3-alpha-glucosidase agn1</fullName>
    </recommendedName>
</protein>
<dbReference type="AlphaFoldDB" id="A0A8H2XJ00"/>
<keyword evidence="1" id="KW-0732">Signal</keyword>
<dbReference type="InterPro" id="IPR005197">
    <property type="entry name" value="Glyco_hydro_71"/>
</dbReference>
<name>A0A8H2XJ00_9AGAM</name>
<evidence type="ECO:0008006" key="4">
    <source>
        <dbReference type="Google" id="ProtNLM"/>
    </source>
</evidence>
<dbReference type="Pfam" id="PF03659">
    <property type="entry name" value="Glyco_hydro_71"/>
    <property type="match status" value="2"/>
</dbReference>
<sequence length="515" mass="56272">MFFALSLAVALFSMGYSLPLPHKTRQAGGEKFVVAHHMVGNTFPYTTGDWMEDIQLAHANGIDAFALNVGTDSWQKDRVKDAFDAARDSDTGFKMFMSFDMAVNPCAGPEDAAALREYITTYASHPAQLRYNGKVFASTFAGESCTFGAATTEQGWKEQFTDQLTGEHATLFVPSFFMDPARFKSFSAMDGTFNWNGGWPTQLSASKLSETISFLNSNHTNHYNAPIPVPSTLNPIAGVVSALSSMPSLKIRDEGLIPDVESKLAAALAGAINLDSDTSIAANLGTSGDAGAGSVYMACVSPWFFTHYGPDSFNKNWIYRSDDWLYNTRWDQLIQSRDKIDIVQIVSWNDYGESHYIGPIKGAQPNSNEWVDGFDHQAWLQMTSYYATAFKTGQYPAIEKDQIFLTARPHPAKADASDDPVGRPTDFELTEDALWAVVFATAPAQVTLSTDPAKPEEFDVPAGVSKLRIPLVPGQGIAATMVRGGATLIEMEPDFNFEPNPVTYNYNAATFIGTA</sequence>
<gene>
    <name evidence="2" type="ORF">RDB_LOCUS14050</name>
</gene>
<proteinExistence type="predicted"/>
<dbReference type="CDD" id="cd11577">
    <property type="entry name" value="GH71"/>
    <property type="match status" value="1"/>
</dbReference>
<dbReference type="Gene3D" id="3.20.20.80">
    <property type="entry name" value="Glycosidases"/>
    <property type="match status" value="1"/>
</dbReference>
<dbReference type="Proteomes" id="UP000663850">
    <property type="component" value="Unassembled WGS sequence"/>
</dbReference>